<reference evidence="1" key="1">
    <citation type="submission" date="2019-03" db="EMBL/GenBank/DDBJ databases">
        <title>Single cell metagenomics reveals metabolic interactions within the superorganism composed of flagellate Streblomastix strix and complex community of Bacteroidetes bacteria on its surface.</title>
        <authorList>
            <person name="Treitli S.C."/>
            <person name="Kolisko M."/>
            <person name="Husnik F."/>
            <person name="Keeling P."/>
            <person name="Hampl V."/>
        </authorList>
    </citation>
    <scope>NUCLEOTIDE SEQUENCE</scope>
    <source>
        <strain evidence="1">STM</strain>
    </source>
</reference>
<gene>
    <name evidence="1" type="ORF">EZS27_035187</name>
</gene>
<proteinExistence type="predicted"/>
<accession>A0A5J4PYH0</accession>
<name>A0A5J4PYH0_9ZZZZ</name>
<comment type="caution">
    <text evidence="1">The sequence shown here is derived from an EMBL/GenBank/DDBJ whole genome shotgun (WGS) entry which is preliminary data.</text>
</comment>
<dbReference type="AlphaFoldDB" id="A0A5J4PYH0"/>
<sequence>MIEQFFREIAGFSKSPSDTVSKATIIPFCSYRMRFANHMIVLLKGSNKTLP</sequence>
<feature type="non-terminal residue" evidence="1">
    <location>
        <position position="51"/>
    </location>
</feature>
<evidence type="ECO:0000313" key="1">
    <source>
        <dbReference type="EMBL" id="KAA6314152.1"/>
    </source>
</evidence>
<dbReference type="EMBL" id="SNRY01005769">
    <property type="protein sequence ID" value="KAA6314152.1"/>
    <property type="molecule type" value="Genomic_DNA"/>
</dbReference>
<organism evidence="1">
    <name type="scientific">termite gut metagenome</name>
    <dbReference type="NCBI Taxonomy" id="433724"/>
    <lineage>
        <taxon>unclassified sequences</taxon>
        <taxon>metagenomes</taxon>
        <taxon>organismal metagenomes</taxon>
    </lineage>
</organism>
<protein>
    <submittedName>
        <fullName evidence="1">Uncharacterized protein</fullName>
    </submittedName>
</protein>